<dbReference type="InterPro" id="IPR051848">
    <property type="entry name" value="PGIP"/>
</dbReference>
<evidence type="ECO:0000256" key="8">
    <source>
        <dbReference type="SAM" id="SignalP"/>
    </source>
</evidence>
<sequence length="334" mass="36364">MSKLNQLPHITLILLLLYSSSLPLLVSSAKCHKDDKKALLKLKAGFGNPIDLPWTSDVACCAWYGVICNSITGRVLNIDISSVNLSGTISPAIGDLPMLSEIHIQYAPLLTGSIPYSITKLPLTKLTIRFTALSGPIPAFLGELKDLTDIDLSGNRLTGPIPEPVASLPKLDRLTLFGNKLTGTIPPSLFRGQTRGDLLYLSDNLLTGEIPRSVGDADVAYIYLAGNRFTGDASFLFEGQKNTFEIDLSRNRFEMNMSSLSFTHSLNKLDLSNNRIYGSIPESVATLEGLNTFNVSFNRLCGRIPIGGNMNLFDRYCYTHNKCLCGSPLPSCSA</sequence>
<dbReference type="OrthoDB" id="676979at2759"/>
<dbReference type="FunFam" id="3.80.10.10:FF:000400">
    <property type="entry name" value="Nuclear pore complex protein NUP107"/>
    <property type="match status" value="1"/>
</dbReference>
<dbReference type="GO" id="GO:0016020">
    <property type="term" value="C:membrane"/>
    <property type="evidence" value="ECO:0007669"/>
    <property type="project" value="UniProtKB-SubCell"/>
</dbReference>
<comment type="subcellular location">
    <subcellularLocation>
        <location evidence="1">Cell envelope</location>
    </subcellularLocation>
    <subcellularLocation>
        <location evidence="2">Membrane</location>
    </subcellularLocation>
</comment>
<dbReference type="AlphaFoldDB" id="A0A9D5D3I9"/>
<evidence type="ECO:0000256" key="6">
    <source>
        <dbReference type="ARBA" id="ARBA00023136"/>
    </source>
</evidence>
<evidence type="ECO:0000313" key="10">
    <source>
        <dbReference type="EMBL" id="KAJ0984491.1"/>
    </source>
</evidence>
<dbReference type="InterPro" id="IPR001611">
    <property type="entry name" value="Leu-rich_rpt"/>
</dbReference>
<name>A0A9D5D3I9_9LILI</name>
<comment type="similarity">
    <text evidence="7">Belongs to the polygalacturonase-inhibiting protein family.</text>
</comment>
<dbReference type="SUPFAM" id="SSF52058">
    <property type="entry name" value="L domain-like"/>
    <property type="match status" value="1"/>
</dbReference>
<dbReference type="Pfam" id="PF08263">
    <property type="entry name" value="LRRNT_2"/>
    <property type="match status" value="1"/>
</dbReference>
<reference evidence="10" key="1">
    <citation type="submission" date="2021-03" db="EMBL/GenBank/DDBJ databases">
        <authorList>
            <person name="Li Z."/>
            <person name="Yang C."/>
        </authorList>
    </citation>
    <scope>NUCLEOTIDE SEQUENCE</scope>
    <source>
        <strain evidence="10">Dzin_1.0</strain>
        <tissue evidence="10">Leaf</tissue>
    </source>
</reference>
<dbReference type="PROSITE" id="PS51450">
    <property type="entry name" value="LRR"/>
    <property type="match status" value="1"/>
</dbReference>
<dbReference type="Proteomes" id="UP001085076">
    <property type="component" value="Miscellaneous, Linkage group lg01"/>
</dbReference>
<accession>A0A9D5D3I9</accession>
<dbReference type="EMBL" id="JAGGNH010000001">
    <property type="protein sequence ID" value="KAJ0984491.1"/>
    <property type="molecule type" value="Genomic_DNA"/>
</dbReference>
<evidence type="ECO:0000313" key="11">
    <source>
        <dbReference type="Proteomes" id="UP001085076"/>
    </source>
</evidence>
<keyword evidence="5" id="KW-0677">Repeat</keyword>
<reference evidence="10" key="2">
    <citation type="journal article" date="2022" name="Hortic Res">
        <title>The genome of Dioscorea zingiberensis sheds light on the biosynthesis, origin and evolution of the medicinally important diosgenin saponins.</title>
        <authorList>
            <person name="Li Y."/>
            <person name="Tan C."/>
            <person name="Li Z."/>
            <person name="Guo J."/>
            <person name="Li S."/>
            <person name="Chen X."/>
            <person name="Wang C."/>
            <person name="Dai X."/>
            <person name="Yang H."/>
            <person name="Song W."/>
            <person name="Hou L."/>
            <person name="Xu J."/>
            <person name="Tong Z."/>
            <person name="Xu A."/>
            <person name="Yuan X."/>
            <person name="Wang W."/>
            <person name="Yang Q."/>
            <person name="Chen L."/>
            <person name="Sun Z."/>
            <person name="Wang K."/>
            <person name="Pan B."/>
            <person name="Chen J."/>
            <person name="Bao Y."/>
            <person name="Liu F."/>
            <person name="Qi X."/>
            <person name="Gang D.R."/>
            <person name="Wen J."/>
            <person name="Li J."/>
        </authorList>
    </citation>
    <scope>NUCLEOTIDE SEQUENCE</scope>
    <source>
        <strain evidence="10">Dzin_1.0</strain>
    </source>
</reference>
<keyword evidence="4 8" id="KW-0732">Signal</keyword>
<organism evidence="10 11">
    <name type="scientific">Dioscorea zingiberensis</name>
    <dbReference type="NCBI Taxonomy" id="325984"/>
    <lineage>
        <taxon>Eukaryota</taxon>
        <taxon>Viridiplantae</taxon>
        <taxon>Streptophyta</taxon>
        <taxon>Embryophyta</taxon>
        <taxon>Tracheophyta</taxon>
        <taxon>Spermatophyta</taxon>
        <taxon>Magnoliopsida</taxon>
        <taxon>Liliopsida</taxon>
        <taxon>Dioscoreales</taxon>
        <taxon>Dioscoreaceae</taxon>
        <taxon>Dioscorea</taxon>
    </lineage>
</organism>
<dbReference type="Pfam" id="PF00560">
    <property type="entry name" value="LRR_1"/>
    <property type="match status" value="3"/>
</dbReference>
<comment type="caution">
    <text evidence="10">The sequence shown here is derived from an EMBL/GenBank/DDBJ whole genome shotgun (WGS) entry which is preliminary data.</text>
</comment>
<proteinExistence type="inferred from homology"/>
<dbReference type="Gene3D" id="3.80.10.10">
    <property type="entry name" value="Ribonuclease Inhibitor"/>
    <property type="match status" value="1"/>
</dbReference>
<evidence type="ECO:0000256" key="7">
    <source>
        <dbReference type="ARBA" id="ARBA00038043"/>
    </source>
</evidence>
<dbReference type="InterPro" id="IPR032675">
    <property type="entry name" value="LRR_dom_sf"/>
</dbReference>
<evidence type="ECO:0000256" key="3">
    <source>
        <dbReference type="ARBA" id="ARBA00022614"/>
    </source>
</evidence>
<dbReference type="PANTHER" id="PTHR48059:SF4">
    <property type="entry name" value="POLYGALACTURONASE INHIBITOR 1-RELATED"/>
    <property type="match status" value="1"/>
</dbReference>
<evidence type="ECO:0000256" key="4">
    <source>
        <dbReference type="ARBA" id="ARBA00022729"/>
    </source>
</evidence>
<keyword evidence="6" id="KW-0472">Membrane</keyword>
<evidence type="ECO:0000256" key="1">
    <source>
        <dbReference type="ARBA" id="ARBA00004196"/>
    </source>
</evidence>
<dbReference type="InterPro" id="IPR013210">
    <property type="entry name" value="LRR_N_plant-typ"/>
</dbReference>
<feature type="domain" description="Leucine-rich repeat-containing N-terminal plant-type" evidence="9">
    <location>
        <begin position="32"/>
        <end position="69"/>
    </location>
</feature>
<evidence type="ECO:0000256" key="2">
    <source>
        <dbReference type="ARBA" id="ARBA00004370"/>
    </source>
</evidence>
<feature type="chain" id="PRO_5039264738" description="Leucine-rich repeat-containing N-terminal plant-type domain-containing protein" evidence="8">
    <location>
        <begin position="29"/>
        <end position="334"/>
    </location>
</feature>
<dbReference type="PANTHER" id="PTHR48059">
    <property type="entry name" value="POLYGALACTURONASE INHIBITOR 1"/>
    <property type="match status" value="1"/>
</dbReference>
<keyword evidence="11" id="KW-1185">Reference proteome</keyword>
<feature type="signal peptide" evidence="8">
    <location>
        <begin position="1"/>
        <end position="28"/>
    </location>
</feature>
<evidence type="ECO:0000259" key="9">
    <source>
        <dbReference type="Pfam" id="PF08263"/>
    </source>
</evidence>
<gene>
    <name evidence="10" type="ORF">J5N97_002847</name>
</gene>
<keyword evidence="3" id="KW-0433">Leucine-rich repeat</keyword>
<protein>
    <recommendedName>
        <fullName evidence="9">Leucine-rich repeat-containing N-terminal plant-type domain-containing protein</fullName>
    </recommendedName>
</protein>
<evidence type="ECO:0000256" key="5">
    <source>
        <dbReference type="ARBA" id="ARBA00022737"/>
    </source>
</evidence>